<accession>A6DKR7</accession>
<gene>
    <name evidence="1" type="ORF">LNTAR_01150</name>
</gene>
<dbReference type="Pfam" id="PF05258">
    <property type="entry name" value="DciA"/>
    <property type="match status" value="1"/>
</dbReference>
<organism evidence="1 2">
    <name type="scientific">Lentisphaera araneosa HTCC2155</name>
    <dbReference type="NCBI Taxonomy" id="313628"/>
    <lineage>
        <taxon>Bacteria</taxon>
        <taxon>Pseudomonadati</taxon>
        <taxon>Lentisphaerota</taxon>
        <taxon>Lentisphaeria</taxon>
        <taxon>Lentisphaerales</taxon>
        <taxon>Lentisphaeraceae</taxon>
        <taxon>Lentisphaera</taxon>
    </lineage>
</organism>
<dbReference type="AlphaFoldDB" id="A6DKR7"/>
<proteinExistence type="predicted"/>
<dbReference type="Proteomes" id="UP000004947">
    <property type="component" value="Unassembled WGS sequence"/>
</dbReference>
<evidence type="ECO:0000313" key="2">
    <source>
        <dbReference type="Proteomes" id="UP000004947"/>
    </source>
</evidence>
<protein>
    <submittedName>
        <fullName evidence="1">Uncharacterized protein</fullName>
    </submittedName>
</protein>
<reference evidence="1 2" key="1">
    <citation type="journal article" date="2010" name="J. Bacteriol.">
        <title>Genome sequence of Lentisphaera araneosa HTCC2155T, the type species of the order Lentisphaerales in the phylum Lentisphaerae.</title>
        <authorList>
            <person name="Thrash J.C."/>
            <person name="Cho J.C."/>
            <person name="Vergin K.L."/>
            <person name="Morris R.M."/>
            <person name="Giovannoni S.J."/>
        </authorList>
    </citation>
    <scope>NUCLEOTIDE SEQUENCE [LARGE SCALE GENOMIC DNA]</scope>
    <source>
        <strain evidence="1 2">HTCC2155</strain>
    </source>
</reference>
<dbReference type="RefSeq" id="WP_007278479.1">
    <property type="nucleotide sequence ID" value="NZ_ABCK01000007.1"/>
</dbReference>
<name>A6DKR7_9BACT</name>
<sequence length="145" mass="16936">MDELKEEHNWRTGEMRKLGWKERQREQSLIDFFGSAFGPSEASHLIRNDSAPIQGSLNNIVNKFEKKLNNPARILQEEWDQYVSGPLVEHSRPKFLRPDGAMIIEGDNSTYTYSLRSYYSRELLMRLQQRFPGQVKSIIFVTAKT</sequence>
<dbReference type="EMBL" id="ABCK01000007">
    <property type="protein sequence ID" value="EDM27965.1"/>
    <property type="molecule type" value="Genomic_DNA"/>
</dbReference>
<evidence type="ECO:0000313" key="1">
    <source>
        <dbReference type="EMBL" id="EDM27965.1"/>
    </source>
</evidence>
<dbReference type="STRING" id="313628.LNTAR_01150"/>
<comment type="caution">
    <text evidence="1">The sequence shown here is derived from an EMBL/GenBank/DDBJ whole genome shotgun (WGS) entry which is preliminary data.</text>
</comment>
<keyword evidence="2" id="KW-1185">Reference proteome</keyword>
<dbReference type="InterPro" id="IPR007922">
    <property type="entry name" value="DciA-like"/>
</dbReference>